<dbReference type="EMBL" id="JASPKY010000964">
    <property type="protein sequence ID" value="KAK9679860.1"/>
    <property type="molecule type" value="Genomic_DNA"/>
</dbReference>
<reference evidence="3 4" key="1">
    <citation type="journal article" date="2024" name="BMC Genomics">
        <title>De novo assembly and annotation of Popillia japonica's genome with initial clues to its potential as an invasive pest.</title>
        <authorList>
            <person name="Cucini C."/>
            <person name="Boschi S."/>
            <person name="Funari R."/>
            <person name="Cardaioli E."/>
            <person name="Iannotti N."/>
            <person name="Marturano G."/>
            <person name="Paoli F."/>
            <person name="Bruttini M."/>
            <person name="Carapelli A."/>
            <person name="Frati F."/>
            <person name="Nardi F."/>
        </authorList>
    </citation>
    <scope>NUCLEOTIDE SEQUENCE [LARGE SCALE GENOMIC DNA]</scope>
    <source>
        <strain evidence="3">DMR45628</strain>
    </source>
</reference>
<dbReference type="AlphaFoldDB" id="A0AAW1HTF1"/>
<protein>
    <recommendedName>
        <fullName evidence="1">RNA-directed DNA polymerase</fullName>
        <ecNumber evidence="1">2.7.7.49</ecNumber>
    </recommendedName>
</protein>
<dbReference type="SUPFAM" id="SSF53098">
    <property type="entry name" value="Ribonuclease H-like"/>
    <property type="match status" value="1"/>
</dbReference>
<dbReference type="Pfam" id="PF00665">
    <property type="entry name" value="rve"/>
    <property type="match status" value="1"/>
</dbReference>
<name>A0AAW1HTF1_POPJA</name>
<dbReference type="GO" id="GO:0003964">
    <property type="term" value="F:RNA-directed DNA polymerase activity"/>
    <property type="evidence" value="ECO:0007669"/>
    <property type="project" value="UniProtKB-EC"/>
</dbReference>
<dbReference type="Gene3D" id="3.30.420.10">
    <property type="entry name" value="Ribonuclease H-like superfamily/Ribonuclease H"/>
    <property type="match status" value="1"/>
</dbReference>
<dbReference type="InterPro" id="IPR036397">
    <property type="entry name" value="RNaseH_sf"/>
</dbReference>
<evidence type="ECO:0000313" key="4">
    <source>
        <dbReference type="Proteomes" id="UP001458880"/>
    </source>
</evidence>
<dbReference type="GO" id="GO:0015074">
    <property type="term" value="P:DNA integration"/>
    <property type="evidence" value="ECO:0007669"/>
    <property type="project" value="InterPro"/>
</dbReference>
<dbReference type="PROSITE" id="PS50994">
    <property type="entry name" value="INTEGRASE"/>
    <property type="match status" value="1"/>
</dbReference>
<dbReference type="Pfam" id="PF17921">
    <property type="entry name" value="Integrase_H2C2"/>
    <property type="match status" value="1"/>
</dbReference>
<comment type="caution">
    <text evidence="3">The sequence shown here is derived from an EMBL/GenBank/DDBJ whole genome shotgun (WGS) entry which is preliminary data.</text>
</comment>
<dbReference type="GO" id="GO:0003676">
    <property type="term" value="F:nucleic acid binding"/>
    <property type="evidence" value="ECO:0007669"/>
    <property type="project" value="InterPro"/>
</dbReference>
<proteinExistence type="predicted"/>
<dbReference type="PANTHER" id="PTHR37984:SF15">
    <property type="entry name" value="INTEGRASE CATALYTIC DOMAIN-CONTAINING PROTEIN"/>
    <property type="match status" value="1"/>
</dbReference>
<evidence type="ECO:0000256" key="1">
    <source>
        <dbReference type="ARBA" id="ARBA00012493"/>
    </source>
</evidence>
<evidence type="ECO:0000259" key="2">
    <source>
        <dbReference type="PROSITE" id="PS50994"/>
    </source>
</evidence>
<evidence type="ECO:0000313" key="3">
    <source>
        <dbReference type="EMBL" id="KAK9679860.1"/>
    </source>
</evidence>
<organism evidence="3 4">
    <name type="scientific">Popillia japonica</name>
    <name type="common">Japanese beetle</name>
    <dbReference type="NCBI Taxonomy" id="7064"/>
    <lineage>
        <taxon>Eukaryota</taxon>
        <taxon>Metazoa</taxon>
        <taxon>Ecdysozoa</taxon>
        <taxon>Arthropoda</taxon>
        <taxon>Hexapoda</taxon>
        <taxon>Insecta</taxon>
        <taxon>Pterygota</taxon>
        <taxon>Neoptera</taxon>
        <taxon>Endopterygota</taxon>
        <taxon>Coleoptera</taxon>
        <taxon>Polyphaga</taxon>
        <taxon>Scarabaeiformia</taxon>
        <taxon>Scarabaeidae</taxon>
        <taxon>Rutelinae</taxon>
        <taxon>Popillia</taxon>
    </lineage>
</organism>
<dbReference type="InterPro" id="IPR050951">
    <property type="entry name" value="Retrovirus_Pol_polyprotein"/>
</dbReference>
<sequence>MLHHEGKTNHRGIEETLQQIRRRYYWDKIKADITEYNQPSRNRRNSSTDPKKILLGQNKSGYYGIHKEMRSMSTKQNFLTIIDVFTKYAQAYPINGKTAVEVVEKLIESFSIHGTPQQIVMDNGLEFNNATLKELLKLYKIQVYYTTSQNPNSIAPVERLHSTLLEHLRILKNQKVVKQLMKLAILAYNSTNHTATGISPFELLYV</sequence>
<dbReference type="Proteomes" id="UP001458880">
    <property type="component" value="Unassembled WGS sequence"/>
</dbReference>
<dbReference type="InterPro" id="IPR012337">
    <property type="entry name" value="RNaseH-like_sf"/>
</dbReference>
<feature type="domain" description="Integrase catalytic" evidence="2">
    <location>
        <begin position="46"/>
        <end position="206"/>
    </location>
</feature>
<dbReference type="Gene3D" id="1.10.340.70">
    <property type="match status" value="1"/>
</dbReference>
<dbReference type="InterPro" id="IPR041588">
    <property type="entry name" value="Integrase_H2C2"/>
</dbReference>
<keyword evidence="4" id="KW-1185">Reference proteome</keyword>
<gene>
    <name evidence="3" type="ORF">QE152_g39661</name>
</gene>
<dbReference type="EC" id="2.7.7.49" evidence="1"/>
<accession>A0AAW1HTF1</accession>
<dbReference type="InterPro" id="IPR001584">
    <property type="entry name" value="Integrase_cat-core"/>
</dbReference>
<dbReference type="PANTHER" id="PTHR37984">
    <property type="entry name" value="PROTEIN CBG26694"/>
    <property type="match status" value="1"/>
</dbReference>